<sequence>MTPRTGVTMTTQTFEGFSLSEIFPGLNDILERWMIGAAIFGIVATIYLFIQWIIAHSRMEDIDSDTLPFDLGFVTAISLPLILLNSMRSITGLILGAVIGAILALTTYLLLRRRRATHTRTTR</sequence>
<gene>
    <name evidence="2" type="ORF">KSW38_16255</name>
</gene>
<keyword evidence="3" id="KW-1185">Reference proteome</keyword>
<evidence type="ECO:0000256" key="1">
    <source>
        <dbReference type="SAM" id="Phobius"/>
    </source>
</evidence>
<evidence type="ECO:0000313" key="3">
    <source>
        <dbReference type="Proteomes" id="UP000824166"/>
    </source>
</evidence>
<proteinExistence type="predicted"/>
<evidence type="ECO:0000313" key="2">
    <source>
        <dbReference type="EMBL" id="MBU8867841.1"/>
    </source>
</evidence>
<keyword evidence="1" id="KW-1133">Transmembrane helix</keyword>
<keyword evidence="1" id="KW-0812">Transmembrane</keyword>
<protein>
    <submittedName>
        <fullName evidence="2">Uncharacterized protein</fullName>
    </submittedName>
</protein>
<comment type="caution">
    <text evidence="2">The sequence shown here is derived from an EMBL/GenBank/DDBJ whole genome shotgun (WGS) entry which is preliminary data.</text>
</comment>
<dbReference type="Proteomes" id="UP000824166">
    <property type="component" value="Unassembled WGS sequence"/>
</dbReference>
<name>A0ABS6I7Z3_9MICC</name>
<organism evidence="2 3">
    <name type="scientific">Paenarthrobacter aromaticivorans</name>
    <dbReference type="NCBI Taxonomy" id="2849150"/>
    <lineage>
        <taxon>Bacteria</taxon>
        <taxon>Bacillati</taxon>
        <taxon>Actinomycetota</taxon>
        <taxon>Actinomycetes</taxon>
        <taxon>Micrococcales</taxon>
        <taxon>Micrococcaceae</taxon>
        <taxon>Paenarthrobacter</taxon>
    </lineage>
</organism>
<accession>A0ABS6I7Z3</accession>
<dbReference type="RefSeq" id="WP_216925959.1">
    <property type="nucleotide sequence ID" value="NZ_JAHOPC010000010.1"/>
</dbReference>
<feature type="transmembrane region" description="Helical" evidence="1">
    <location>
        <begin position="90"/>
        <end position="111"/>
    </location>
</feature>
<keyword evidence="1" id="KW-0472">Membrane</keyword>
<dbReference type="EMBL" id="JAHOPC010000010">
    <property type="protein sequence ID" value="MBU8867841.1"/>
    <property type="molecule type" value="Genomic_DNA"/>
</dbReference>
<reference evidence="2 3" key="1">
    <citation type="submission" date="2021-06" db="EMBL/GenBank/DDBJ databases">
        <authorList>
            <person name="Jeong J.W."/>
        </authorList>
    </citation>
    <scope>NUCLEOTIDE SEQUENCE [LARGE SCALE GENOMIC DNA]</scope>
    <source>
        <strain evidence="2 3">MMS21-TAE1-1</strain>
    </source>
</reference>
<feature type="transmembrane region" description="Helical" evidence="1">
    <location>
        <begin position="33"/>
        <end position="55"/>
    </location>
</feature>